<accession>A0AAN1T015</accession>
<gene>
    <name evidence="10" type="ORF">FGKAn22_16450</name>
</gene>
<dbReference type="InterPro" id="IPR003594">
    <property type="entry name" value="HATPase_dom"/>
</dbReference>
<keyword evidence="4" id="KW-0808">Transferase</keyword>
<evidence type="ECO:0000256" key="6">
    <source>
        <dbReference type="ARBA" id="ARBA00023012"/>
    </source>
</evidence>
<evidence type="ECO:0000256" key="1">
    <source>
        <dbReference type="ARBA" id="ARBA00000085"/>
    </source>
</evidence>
<dbReference type="AlphaFoldDB" id="A0AAN1T015"/>
<dbReference type="PANTHER" id="PTHR43047:SF63">
    <property type="entry name" value="HISTIDINE KINASE"/>
    <property type="match status" value="1"/>
</dbReference>
<evidence type="ECO:0000256" key="5">
    <source>
        <dbReference type="ARBA" id="ARBA00022777"/>
    </source>
</evidence>
<keyword evidence="6" id="KW-0902">Two-component regulatory system</keyword>
<keyword evidence="11" id="KW-1185">Reference proteome</keyword>
<keyword evidence="5" id="KW-0418">Kinase</keyword>
<evidence type="ECO:0000313" key="11">
    <source>
        <dbReference type="Proteomes" id="UP001319121"/>
    </source>
</evidence>
<sequence>MTEQPYGEVISPVFDEAARKQRLEFLKFSERDAELLHDLQELFRARLDEISEQFYTHLLAFEETRKVFRDEAMIRRLGEAQKAYLMQAVQGPYDAGYFERRWRIGYIHNAIHVEPEWFIGAFQLYHRILYPMILEHYRSDAKAVVEHILALDKVMNLDMQIGIQSYYTHYAETLEKLRELNLKIEAASAAKSQFLANMSHEFRTPLNAIIGFTEVLQDQIPGPINADQMEYLGDIHEGGQLLLRLINDVLDLSKVEAGRLELFYETFPIAQTVRETITTLRGMAEKKGLSLQAELPPDLGLITADQIRFKQVLYNLLSNAVKFTDKGTVTVSAAIEDQQLHLKVIDTGIGIRSEDMDRIFVEFSQVDASHARRHEGTGLGLVLSKRLLEAHHGRIWVESNFGEGSTFHAVLPLRPVENGKN</sequence>
<dbReference type="Pfam" id="PF00512">
    <property type="entry name" value="HisKA"/>
    <property type="match status" value="1"/>
</dbReference>
<dbReference type="InterPro" id="IPR004358">
    <property type="entry name" value="Sig_transdc_His_kin-like_C"/>
</dbReference>
<dbReference type="GO" id="GO:0005886">
    <property type="term" value="C:plasma membrane"/>
    <property type="evidence" value="ECO:0007669"/>
    <property type="project" value="TreeGrafter"/>
</dbReference>
<dbReference type="CDD" id="cd16922">
    <property type="entry name" value="HATPase_EvgS-ArcB-TorS-like"/>
    <property type="match status" value="1"/>
</dbReference>
<dbReference type="CDD" id="cd01068">
    <property type="entry name" value="globin_sensor"/>
    <property type="match status" value="1"/>
</dbReference>
<dbReference type="GO" id="GO:0020037">
    <property type="term" value="F:heme binding"/>
    <property type="evidence" value="ECO:0007669"/>
    <property type="project" value="InterPro"/>
</dbReference>
<dbReference type="FunFam" id="3.30.565.10:FF:000010">
    <property type="entry name" value="Sensor histidine kinase RcsC"/>
    <property type="match status" value="1"/>
</dbReference>
<proteinExistence type="predicted"/>
<dbReference type="Pfam" id="PF11563">
    <property type="entry name" value="Protoglobin"/>
    <property type="match status" value="1"/>
</dbReference>
<dbReference type="Pfam" id="PF02518">
    <property type="entry name" value="HATPase_c"/>
    <property type="match status" value="1"/>
</dbReference>
<dbReference type="InterPro" id="IPR012292">
    <property type="entry name" value="Globin/Proto"/>
</dbReference>
<comment type="function">
    <text evidence="7">Member of the two-component regulatory system BvgS/BvgA. Phosphorylates BvgA via a four-step phosphorelay in response to environmental signals.</text>
</comment>
<keyword evidence="3" id="KW-0597">Phosphoprotein</keyword>
<dbReference type="Gene3D" id="1.10.490.10">
    <property type="entry name" value="Globins"/>
    <property type="match status" value="1"/>
</dbReference>
<dbReference type="InterPro" id="IPR036097">
    <property type="entry name" value="HisK_dim/P_sf"/>
</dbReference>
<dbReference type="RefSeq" id="WP_212785213.1">
    <property type="nucleotide sequence ID" value="NZ_AP019536.1"/>
</dbReference>
<evidence type="ECO:0000256" key="4">
    <source>
        <dbReference type="ARBA" id="ARBA00022679"/>
    </source>
</evidence>
<dbReference type="EMBL" id="AP019536">
    <property type="protein sequence ID" value="BBI99952.1"/>
    <property type="molecule type" value="Genomic_DNA"/>
</dbReference>
<dbReference type="PANTHER" id="PTHR43047">
    <property type="entry name" value="TWO-COMPONENT HISTIDINE PROTEIN KINASE"/>
    <property type="match status" value="1"/>
</dbReference>
<evidence type="ECO:0000256" key="8">
    <source>
        <dbReference type="ARBA" id="ARBA00070152"/>
    </source>
</evidence>
<dbReference type="InterPro" id="IPR009050">
    <property type="entry name" value="Globin-like_sf"/>
</dbReference>
<evidence type="ECO:0000259" key="9">
    <source>
        <dbReference type="PROSITE" id="PS50109"/>
    </source>
</evidence>
<dbReference type="InterPro" id="IPR003661">
    <property type="entry name" value="HisK_dim/P_dom"/>
</dbReference>
<dbReference type="InterPro" id="IPR044398">
    <property type="entry name" value="Globin-sensor_dom"/>
</dbReference>
<dbReference type="SUPFAM" id="SSF47384">
    <property type="entry name" value="Homodimeric domain of signal transducing histidine kinase"/>
    <property type="match status" value="1"/>
</dbReference>
<evidence type="ECO:0000256" key="3">
    <source>
        <dbReference type="ARBA" id="ARBA00022553"/>
    </source>
</evidence>
<evidence type="ECO:0000256" key="7">
    <source>
        <dbReference type="ARBA" id="ARBA00058004"/>
    </source>
</evidence>
<name>A0AAN1T015_9PROT</name>
<dbReference type="InterPro" id="IPR005467">
    <property type="entry name" value="His_kinase_dom"/>
</dbReference>
<dbReference type="GO" id="GO:0009927">
    <property type="term" value="F:histidine phosphotransfer kinase activity"/>
    <property type="evidence" value="ECO:0007669"/>
    <property type="project" value="TreeGrafter"/>
</dbReference>
<dbReference type="PRINTS" id="PR00344">
    <property type="entry name" value="BCTRLSENSOR"/>
</dbReference>
<dbReference type="PROSITE" id="PS50109">
    <property type="entry name" value="HIS_KIN"/>
    <property type="match status" value="1"/>
</dbReference>
<dbReference type="SUPFAM" id="SSF46458">
    <property type="entry name" value="Globin-like"/>
    <property type="match status" value="1"/>
</dbReference>
<dbReference type="InterPro" id="IPR039379">
    <property type="entry name" value="Protoglobin_sensor_dom"/>
</dbReference>
<dbReference type="EC" id="2.7.13.3" evidence="2"/>
<dbReference type="Gene3D" id="1.10.287.130">
    <property type="match status" value="1"/>
</dbReference>
<reference evidence="10 11" key="1">
    <citation type="submission" date="2019-03" db="EMBL/GenBank/DDBJ databases">
        <title>Complete genome sequence of Ferrigenium kumadai strain An22, a microaerophilic iron-oxidizing bacterium isolated from a paddy field soil.</title>
        <authorList>
            <person name="Watanabe T."/>
            <person name="Asakawa S."/>
        </authorList>
    </citation>
    <scope>NUCLEOTIDE SEQUENCE [LARGE SCALE GENOMIC DNA]</scope>
    <source>
        <strain evidence="10 11">An22</strain>
    </source>
</reference>
<dbReference type="Gene3D" id="3.30.565.10">
    <property type="entry name" value="Histidine kinase-like ATPase, C-terminal domain"/>
    <property type="match status" value="1"/>
</dbReference>
<evidence type="ECO:0000313" key="10">
    <source>
        <dbReference type="EMBL" id="BBI99952.1"/>
    </source>
</evidence>
<dbReference type="CDD" id="cd00082">
    <property type="entry name" value="HisKA"/>
    <property type="match status" value="1"/>
</dbReference>
<evidence type="ECO:0000256" key="2">
    <source>
        <dbReference type="ARBA" id="ARBA00012438"/>
    </source>
</evidence>
<dbReference type="Proteomes" id="UP001319121">
    <property type="component" value="Chromosome"/>
</dbReference>
<dbReference type="SMART" id="SM00387">
    <property type="entry name" value="HATPase_c"/>
    <property type="match status" value="1"/>
</dbReference>
<dbReference type="GO" id="GO:0019825">
    <property type="term" value="F:oxygen binding"/>
    <property type="evidence" value="ECO:0007669"/>
    <property type="project" value="InterPro"/>
</dbReference>
<organism evidence="10 11">
    <name type="scientific">Ferrigenium kumadai</name>
    <dbReference type="NCBI Taxonomy" id="1682490"/>
    <lineage>
        <taxon>Bacteria</taxon>
        <taxon>Pseudomonadati</taxon>
        <taxon>Pseudomonadota</taxon>
        <taxon>Betaproteobacteria</taxon>
        <taxon>Nitrosomonadales</taxon>
        <taxon>Gallionellaceae</taxon>
        <taxon>Ferrigenium</taxon>
    </lineage>
</organism>
<feature type="domain" description="Histidine kinase" evidence="9">
    <location>
        <begin position="197"/>
        <end position="415"/>
    </location>
</feature>
<comment type="catalytic activity">
    <reaction evidence="1">
        <text>ATP + protein L-histidine = ADP + protein N-phospho-L-histidine.</text>
        <dbReference type="EC" id="2.7.13.3"/>
    </reaction>
</comment>
<protein>
    <recommendedName>
        <fullName evidence="8">Virulence sensor protein BvgS</fullName>
        <ecNumber evidence="2">2.7.13.3</ecNumber>
    </recommendedName>
</protein>
<dbReference type="InterPro" id="IPR036890">
    <property type="entry name" value="HATPase_C_sf"/>
</dbReference>
<dbReference type="SMART" id="SM00388">
    <property type="entry name" value="HisKA"/>
    <property type="match status" value="1"/>
</dbReference>
<dbReference type="KEGG" id="fku:FGKAn22_16450"/>
<dbReference type="GO" id="GO:0000155">
    <property type="term" value="F:phosphorelay sensor kinase activity"/>
    <property type="evidence" value="ECO:0007669"/>
    <property type="project" value="InterPro"/>
</dbReference>
<dbReference type="SUPFAM" id="SSF55874">
    <property type="entry name" value="ATPase domain of HSP90 chaperone/DNA topoisomerase II/histidine kinase"/>
    <property type="match status" value="1"/>
</dbReference>